<evidence type="ECO:0008006" key="3">
    <source>
        <dbReference type="Google" id="ProtNLM"/>
    </source>
</evidence>
<reference evidence="1 2" key="1">
    <citation type="submission" date="2024-04" db="EMBL/GenBank/DDBJ databases">
        <title>Tritrichomonas musculus Genome.</title>
        <authorList>
            <person name="Alves-Ferreira E."/>
            <person name="Grigg M."/>
            <person name="Lorenzi H."/>
            <person name="Galac M."/>
        </authorList>
    </citation>
    <scope>NUCLEOTIDE SEQUENCE [LARGE SCALE GENOMIC DNA]</scope>
    <source>
        <strain evidence="1 2">EAF2021</strain>
    </source>
</reference>
<dbReference type="Proteomes" id="UP001470230">
    <property type="component" value="Unassembled WGS sequence"/>
</dbReference>
<evidence type="ECO:0000313" key="1">
    <source>
        <dbReference type="EMBL" id="KAK8896596.1"/>
    </source>
</evidence>
<accession>A0ABR2L0W4</accession>
<proteinExistence type="predicted"/>
<organism evidence="1 2">
    <name type="scientific">Tritrichomonas musculus</name>
    <dbReference type="NCBI Taxonomy" id="1915356"/>
    <lineage>
        <taxon>Eukaryota</taxon>
        <taxon>Metamonada</taxon>
        <taxon>Parabasalia</taxon>
        <taxon>Tritrichomonadida</taxon>
        <taxon>Tritrichomonadidae</taxon>
        <taxon>Tritrichomonas</taxon>
    </lineage>
</organism>
<dbReference type="InterPro" id="IPR008979">
    <property type="entry name" value="Galactose-bd-like_sf"/>
</dbReference>
<comment type="caution">
    <text evidence="1">The sequence shown here is derived from an EMBL/GenBank/DDBJ whole genome shotgun (WGS) entry which is preliminary data.</text>
</comment>
<name>A0ABR2L0W4_9EUKA</name>
<protein>
    <recommendedName>
        <fullName evidence="3">F5/8 type C domain-containing protein</fullName>
    </recommendedName>
</protein>
<evidence type="ECO:0000313" key="2">
    <source>
        <dbReference type="Proteomes" id="UP001470230"/>
    </source>
</evidence>
<dbReference type="EMBL" id="JAPFFF010000002">
    <property type="protein sequence ID" value="KAK8896596.1"/>
    <property type="molecule type" value="Genomic_DNA"/>
</dbReference>
<sequence length="430" mass="50732">MIPNKIRLKTSSILNVPLNSYDEFIFIVNNQKFKTSRIISDLLSPKICKIHISDPAFNTFSINTINKGNFSSILNLVNFKENNIPDNDLPFITEVIEILGNTSIKIEDSTLSTTLTFDNVFQYLKKHEECPTFYSKRILTEIDFISSHLFELPSEKEIELTSLHQTTIERILRNPKIQIESEDQLISLINRLYKDDHSYSDLYELVYFTCVSEEKIEEFLKIFDYNNLTGEVWNSISLRFKTRVKEEQKKENRYRQSEKTKFLYERGHEFEGIIKYLKTKSKNDIRKYINITSTAESNKHHKLNIIDCDDKERFFSTGKFKDRWICFQFKENKVKLSHYTIRNYISGPDFPRSWVIEGSNEDSYSDKWEVIDERINAEEMKGKGTTYTFSIQNKNDKAFSFIRMRSTGADWDNDEYLCINAIEFFGSLSK</sequence>
<dbReference type="SUPFAM" id="SSF49785">
    <property type="entry name" value="Galactose-binding domain-like"/>
    <property type="match status" value="1"/>
</dbReference>
<dbReference type="Gene3D" id="2.60.120.260">
    <property type="entry name" value="Galactose-binding domain-like"/>
    <property type="match status" value="1"/>
</dbReference>
<gene>
    <name evidence="1" type="ORF">M9Y10_014505</name>
</gene>
<keyword evidence="2" id="KW-1185">Reference proteome</keyword>